<evidence type="ECO:0000313" key="1">
    <source>
        <dbReference type="EMBL" id="QDS90402.1"/>
    </source>
</evidence>
<dbReference type="AlphaFoldDB" id="A0A517M693"/>
<gene>
    <name evidence="1" type="ORF">EC9_46100</name>
</gene>
<dbReference type="KEGG" id="ruv:EC9_46100"/>
<accession>A0A517M693</accession>
<evidence type="ECO:0000313" key="2">
    <source>
        <dbReference type="Proteomes" id="UP000319557"/>
    </source>
</evidence>
<name>A0A517M693_9BACT</name>
<protein>
    <submittedName>
        <fullName evidence="1">Uncharacterized protein</fullName>
    </submittedName>
</protein>
<dbReference type="EMBL" id="CP036261">
    <property type="protein sequence ID" value="QDS90402.1"/>
    <property type="molecule type" value="Genomic_DNA"/>
</dbReference>
<proteinExistence type="predicted"/>
<reference evidence="1 2" key="1">
    <citation type="submission" date="2019-02" db="EMBL/GenBank/DDBJ databases">
        <title>Deep-cultivation of Planctomycetes and their phenomic and genomic characterization uncovers novel biology.</title>
        <authorList>
            <person name="Wiegand S."/>
            <person name="Jogler M."/>
            <person name="Boedeker C."/>
            <person name="Pinto D."/>
            <person name="Vollmers J."/>
            <person name="Rivas-Marin E."/>
            <person name="Kohn T."/>
            <person name="Peeters S.H."/>
            <person name="Heuer A."/>
            <person name="Rast P."/>
            <person name="Oberbeckmann S."/>
            <person name="Bunk B."/>
            <person name="Jeske O."/>
            <person name="Meyerdierks A."/>
            <person name="Storesund J.E."/>
            <person name="Kallscheuer N."/>
            <person name="Luecker S."/>
            <person name="Lage O.M."/>
            <person name="Pohl T."/>
            <person name="Merkel B.J."/>
            <person name="Hornburger P."/>
            <person name="Mueller R.-W."/>
            <person name="Bruemmer F."/>
            <person name="Labrenz M."/>
            <person name="Spormann A.M."/>
            <person name="Op den Camp H."/>
            <person name="Overmann J."/>
            <person name="Amann R."/>
            <person name="Jetten M.S.M."/>
            <person name="Mascher T."/>
            <person name="Medema M.H."/>
            <person name="Devos D.P."/>
            <person name="Kaster A.-K."/>
            <person name="Ovreas L."/>
            <person name="Rohde M."/>
            <person name="Galperin M.Y."/>
            <person name="Jogler C."/>
        </authorList>
    </citation>
    <scope>NUCLEOTIDE SEQUENCE [LARGE SCALE GENOMIC DNA]</scope>
    <source>
        <strain evidence="1 2">EC9</strain>
    </source>
</reference>
<organism evidence="1 2">
    <name type="scientific">Rosistilla ulvae</name>
    <dbReference type="NCBI Taxonomy" id="1930277"/>
    <lineage>
        <taxon>Bacteria</taxon>
        <taxon>Pseudomonadati</taxon>
        <taxon>Planctomycetota</taxon>
        <taxon>Planctomycetia</taxon>
        <taxon>Pirellulales</taxon>
        <taxon>Pirellulaceae</taxon>
        <taxon>Rosistilla</taxon>
    </lineage>
</organism>
<sequence>MLTGLTFISGTAMITITGITMDKWTDALPARNPLRMR</sequence>
<keyword evidence="2" id="KW-1185">Reference proteome</keyword>
<dbReference type="Proteomes" id="UP000319557">
    <property type="component" value="Chromosome"/>
</dbReference>